<feature type="region of interest" description="Disordered" evidence="1">
    <location>
        <begin position="1"/>
        <end position="43"/>
    </location>
</feature>
<dbReference type="Proteomes" id="UP000291838">
    <property type="component" value="Unassembled WGS sequence"/>
</dbReference>
<reference evidence="3 4" key="1">
    <citation type="submission" date="2019-01" db="EMBL/GenBank/DDBJ databases">
        <title>Novel species of Nocardioides.</title>
        <authorList>
            <person name="Liu Q."/>
            <person name="Xin Y.-H."/>
        </authorList>
    </citation>
    <scope>NUCLEOTIDE SEQUENCE [LARGE SCALE GENOMIC DNA]</scope>
    <source>
        <strain evidence="3 4">HLT3-15</strain>
    </source>
</reference>
<evidence type="ECO:0000259" key="2">
    <source>
        <dbReference type="Pfam" id="PF00535"/>
    </source>
</evidence>
<keyword evidence="4" id="KW-1185">Reference proteome</keyword>
<dbReference type="AlphaFoldDB" id="A0A4Q2RQ03"/>
<name>A0A4Q2RQ03_9ACTN</name>
<evidence type="ECO:0000313" key="4">
    <source>
        <dbReference type="Proteomes" id="UP000291838"/>
    </source>
</evidence>
<sequence length="360" mass="39349">MGVRSPGLARGGGGCGSRCRDLGRARAPGAPPPPAAHPAHGRRRTVVSAPVDVSVVIVSWNTRDLLLEVVDSLRSTTHRTSYEVIVVDNASSDGSVEALTERHPDVTVIVNPDNYGFARANNIGFAVARGAAYCLVNTDVVAHDGVIDELWSYLEQHPGVGAVAPMTLHADGRVRANVRRFPDLRNALGDHLWLKRLLPSVFPGRSTPLDTLRSTHSAEVLSGCFLMVRRGAVDEVGPLDEGFFFYGEDTDWARRLRDGGWDCVYHPAATATHLGGGSTAAHPVTYYLAMEKSDLRYWNKHQSPRARDAYVAIRLLHNLASIAVWALVWVGRPRQRDRAGLKVRGNARNTGWLLTHLERG</sequence>
<accession>A0A4Q2RQ03</accession>
<dbReference type="GO" id="GO:0016740">
    <property type="term" value="F:transferase activity"/>
    <property type="evidence" value="ECO:0007669"/>
    <property type="project" value="UniProtKB-KW"/>
</dbReference>
<feature type="domain" description="Glycosyltransferase 2-like" evidence="2">
    <location>
        <begin position="54"/>
        <end position="236"/>
    </location>
</feature>
<dbReference type="PANTHER" id="PTHR43179">
    <property type="entry name" value="RHAMNOSYLTRANSFERASE WBBL"/>
    <property type="match status" value="1"/>
</dbReference>
<dbReference type="Gene3D" id="3.90.550.10">
    <property type="entry name" value="Spore Coat Polysaccharide Biosynthesis Protein SpsA, Chain A"/>
    <property type="match status" value="1"/>
</dbReference>
<organism evidence="3 4">
    <name type="scientific">Nocardioides glacieisoli</name>
    <dbReference type="NCBI Taxonomy" id="1168730"/>
    <lineage>
        <taxon>Bacteria</taxon>
        <taxon>Bacillati</taxon>
        <taxon>Actinomycetota</taxon>
        <taxon>Actinomycetes</taxon>
        <taxon>Propionibacteriales</taxon>
        <taxon>Nocardioidaceae</taxon>
        <taxon>Nocardioides</taxon>
    </lineage>
</organism>
<gene>
    <name evidence="3" type="ORF">EUA06_10535</name>
</gene>
<evidence type="ECO:0000256" key="1">
    <source>
        <dbReference type="SAM" id="MobiDB-lite"/>
    </source>
</evidence>
<dbReference type="EMBL" id="SDWS01000004">
    <property type="protein sequence ID" value="RYB90718.1"/>
    <property type="molecule type" value="Genomic_DNA"/>
</dbReference>
<evidence type="ECO:0000313" key="3">
    <source>
        <dbReference type="EMBL" id="RYB90718.1"/>
    </source>
</evidence>
<dbReference type="InterPro" id="IPR029044">
    <property type="entry name" value="Nucleotide-diphossugar_trans"/>
</dbReference>
<comment type="caution">
    <text evidence="3">The sequence shown here is derived from an EMBL/GenBank/DDBJ whole genome shotgun (WGS) entry which is preliminary data.</text>
</comment>
<dbReference type="PANTHER" id="PTHR43179:SF7">
    <property type="entry name" value="RHAMNOSYLTRANSFERASE WBBL"/>
    <property type="match status" value="1"/>
</dbReference>
<keyword evidence="3" id="KW-0808">Transferase</keyword>
<dbReference type="OrthoDB" id="9771846at2"/>
<protein>
    <submittedName>
        <fullName evidence="3">Glycosyltransferase family 2 protein</fullName>
    </submittedName>
</protein>
<dbReference type="CDD" id="cd04186">
    <property type="entry name" value="GT_2_like_c"/>
    <property type="match status" value="1"/>
</dbReference>
<dbReference type="InterPro" id="IPR001173">
    <property type="entry name" value="Glyco_trans_2-like"/>
</dbReference>
<proteinExistence type="predicted"/>
<dbReference type="Pfam" id="PF00535">
    <property type="entry name" value="Glycos_transf_2"/>
    <property type="match status" value="1"/>
</dbReference>
<dbReference type="SUPFAM" id="SSF53448">
    <property type="entry name" value="Nucleotide-diphospho-sugar transferases"/>
    <property type="match status" value="1"/>
</dbReference>